<accession>A0ABW2DMM6</accession>
<comment type="caution">
    <text evidence="1">The sequence shown here is derived from an EMBL/GenBank/DDBJ whole genome shotgun (WGS) entry which is preliminary data.</text>
</comment>
<proteinExistence type="predicted"/>
<evidence type="ECO:0000313" key="1">
    <source>
        <dbReference type="EMBL" id="MFC6999107.1"/>
    </source>
</evidence>
<keyword evidence="2" id="KW-1185">Reference proteome</keyword>
<protein>
    <submittedName>
        <fullName evidence="1">Uncharacterized protein</fullName>
    </submittedName>
</protein>
<dbReference type="Proteomes" id="UP001596405">
    <property type="component" value="Unassembled WGS sequence"/>
</dbReference>
<reference evidence="2" key="1">
    <citation type="journal article" date="2019" name="Int. J. Syst. Evol. Microbiol.">
        <title>The Global Catalogue of Microorganisms (GCM) 10K type strain sequencing project: providing services to taxonomists for standard genome sequencing and annotation.</title>
        <authorList>
            <consortium name="The Broad Institute Genomics Platform"/>
            <consortium name="The Broad Institute Genome Sequencing Center for Infectious Disease"/>
            <person name="Wu L."/>
            <person name="Ma J."/>
        </authorList>
    </citation>
    <scope>NUCLEOTIDE SEQUENCE [LARGE SCALE GENOMIC DNA]</scope>
    <source>
        <strain evidence="2">CGMCC 4.7393</strain>
    </source>
</reference>
<organism evidence="1 2">
    <name type="scientific">Rufibacter roseus</name>
    <dbReference type="NCBI Taxonomy" id="1567108"/>
    <lineage>
        <taxon>Bacteria</taxon>
        <taxon>Pseudomonadati</taxon>
        <taxon>Bacteroidota</taxon>
        <taxon>Cytophagia</taxon>
        <taxon>Cytophagales</taxon>
        <taxon>Hymenobacteraceae</taxon>
        <taxon>Rufibacter</taxon>
    </lineage>
</organism>
<name>A0ABW2DMM6_9BACT</name>
<sequence>MKPKIKFSSFKEQDDKREYWQSKSYEERLAEAFRLNKKAYWEYYSQPNPQMSKRTRLFIKREDESLEEFFARKNAAK</sequence>
<dbReference type="RefSeq" id="WP_066616796.1">
    <property type="nucleotide sequence ID" value="NZ_JBHSYQ010000015.1"/>
</dbReference>
<evidence type="ECO:0000313" key="2">
    <source>
        <dbReference type="Proteomes" id="UP001596405"/>
    </source>
</evidence>
<gene>
    <name evidence="1" type="ORF">ACFQHR_15840</name>
</gene>
<dbReference type="EMBL" id="JBHSYQ010000015">
    <property type="protein sequence ID" value="MFC6999107.1"/>
    <property type="molecule type" value="Genomic_DNA"/>
</dbReference>